<dbReference type="Proteomes" id="UP000225379">
    <property type="component" value="Unassembled WGS sequence"/>
</dbReference>
<feature type="domain" description="PAS" evidence="4">
    <location>
        <begin position="152"/>
        <end position="176"/>
    </location>
</feature>
<keyword evidence="2" id="KW-0807">Transducer</keyword>
<dbReference type="InterPro" id="IPR035965">
    <property type="entry name" value="PAS-like_dom_sf"/>
</dbReference>
<dbReference type="Gene3D" id="3.30.450.20">
    <property type="entry name" value="PAS domain"/>
    <property type="match status" value="3"/>
</dbReference>
<feature type="domain" description="PAC" evidence="5">
    <location>
        <begin position="324"/>
        <end position="379"/>
    </location>
</feature>
<dbReference type="PROSITE" id="PS50111">
    <property type="entry name" value="CHEMOTAXIS_TRANSDUC_2"/>
    <property type="match status" value="1"/>
</dbReference>
<dbReference type="InterPro" id="IPR000014">
    <property type="entry name" value="PAS"/>
</dbReference>
<reference evidence="8" key="1">
    <citation type="submission" date="2017-10" db="EMBL/GenBank/DDBJ databases">
        <authorList>
            <person name="Kravchenko I.K."/>
            <person name="Grouzdev D.S."/>
        </authorList>
    </citation>
    <scope>NUCLEOTIDE SEQUENCE [LARGE SCALE GENOMIC DNA]</scope>
    <source>
        <strain evidence="8">B2</strain>
    </source>
</reference>
<dbReference type="SMART" id="SM00283">
    <property type="entry name" value="MA"/>
    <property type="match status" value="1"/>
</dbReference>
<dbReference type="CDD" id="cd00130">
    <property type="entry name" value="PAS"/>
    <property type="match status" value="3"/>
</dbReference>
<comment type="caution">
    <text evidence="7">The sequence shown here is derived from an EMBL/GenBank/DDBJ whole genome shotgun (WGS) entry which is preliminary data.</text>
</comment>
<organism evidence="7 8">
    <name type="scientific">Azospirillum palustre</name>
    <dbReference type="NCBI Taxonomy" id="2044885"/>
    <lineage>
        <taxon>Bacteria</taxon>
        <taxon>Pseudomonadati</taxon>
        <taxon>Pseudomonadota</taxon>
        <taxon>Alphaproteobacteria</taxon>
        <taxon>Rhodospirillales</taxon>
        <taxon>Azospirillaceae</taxon>
        <taxon>Azospirillum</taxon>
    </lineage>
</organism>
<proteinExistence type="inferred from homology"/>
<dbReference type="PROSITE" id="PS00018">
    <property type="entry name" value="EF_HAND_1"/>
    <property type="match status" value="1"/>
</dbReference>
<keyword evidence="7" id="KW-0418">Kinase</keyword>
<protein>
    <submittedName>
        <fullName evidence="7">Histidine kinase</fullName>
    </submittedName>
</protein>
<dbReference type="InterPro" id="IPR013655">
    <property type="entry name" value="PAS_fold_3"/>
</dbReference>
<dbReference type="SUPFAM" id="SSF55785">
    <property type="entry name" value="PYP-like sensor domain (PAS domain)"/>
    <property type="match status" value="3"/>
</dbReference>
<comment type="similarity">
    <text evidence="1">Belongs to the methyl-accepting chemotaxis (MCP) protein family.</text>
</comment>
<keyword evidence="7" id="KW-0808">Transferase</keyword>
<dbReference type="InterPro" id="IPR000727">
    <property type="entry name" value="T_SNARE_dom"/>
</dbReference>
<dbReference type="Pfam" id="PF08447">
    <property type="entry name" value="PAS_3"/>
    <property type="match status" value="2"/>
</dbReference>
<evidence type="ECO:0000256" key="1">
    <source>
        <dbReference type="ARBA" id="ARBA00029447"/>
    </source>
</evidence>
<feature type="domain" description="PAS" evidence="4">
    <location>
        <begin position="30"/>
        <end position="63"/>
    </location>
</feature>
<dbReference type="EMBL" id="PDKW01000041">
    <property type="protein sequence ID" value="PGH56403.1"/>
    <property type="molecule type" value="Genomic_DNA"/>
</dbReference>
<dbReference type="NCBIfam" id="TIGR00229">
    <property type="entry name" value="sensory_box"/>
    <property type="match status" value="3"/>
</dbReference>
<evidence type="ECO:0000259" key="3">
    <source>
        <dbReference type="PROSITE" id="PS50111"/>
    </source>
</evidence>
<dbReference type="InterPro" id="IPR018247">
    <property type="entry name" value="EF_Hand_1_Ca_BS"/>
</dbReference>
<feature type="domain" description="PAC" evidence="5">
    <location>
        <begin position="83"/>
        <end position="135"/>
    </location>
</feature>
<dbReference type="InterPro" id="IPR013656">
    <property type="entry name" value="PAS_4"/>
</dbReference>
<dbReference type="PANTHER" id="PTHR24422">
    <property type="entry name" value="CHEMOTAXIS PROTEIN METHYLTRANSFERASE"/>
    <property type="match status" value="1"/>
</dbReference>
<dbReference type="OrthoDB" id="9765776at2"/>
<feature type="domain" description="T-SNARE coiled-coil homology" evidence="6">
    <location>
        <begin position="504"/>
        <end position="566"/>
    </location>
</feature>
<dbReference type="PROSITE" id="PS50192">
    <property type="entry name" value="T_SNARE"/>
    <property type="match status" value="1"/>
</dbReference>
<evidence type="ECO:0000256" key="2">
    <source>
        <dbReference type="PROSITE-ProRule" id="PRU00284"/>
    </source>
</evidence>
<sequence>MFLFTKGVSCERAKLEALDRSQAVIEFAMDGTVVDANRNFLEAMGYSLEEVRGRPHSMFVDPDYAKSTEYCDFWGELRAGRFQSAVFRRITKSGREIWLRATYNPILGAGGRVVGVVKFATDITEAKLKDADANGKLAAIELSQAVIEFGLDGTILRANQRFLDLMGYRLEEVQGQHHKLFLDGVDAADPAYGAFWEKLGRGEHQSGEFRRLTRSGAQVWIQATYTPILDPTGKPWKIVKFATDVTEQRARNADFRAQIEAINRSQAVIHFKPDGTILDANDNFLKAMGYRLDEVVGQNHRLFVSPEQQASAEYSQFWDILRSGKFHTSLYRRRARNGSDVWINASYNPVLSETGEVVKVVKFATDVTAMIKSRLEAIEFSKQTVQKVTDVAGSVEQMCTSATRISADILTSRKVVDEIDRRTAAADSATGRLNEAAAAMDGVAKFIDAIASQIKLLSLNATIEAARAGEAGRGFAVVATEVKSLAEQTSGATERIGVEIVAMQEVVRQVVEALGGIARSVDSVKSTVHGVAAGAEEQMSLSDGVVSNMREARNGVEAINRNLQEMLIKAQ</sequence>
<dbReference type="GO" id="GO:0016020">
    <property type="term" value="C:membrane"/>
    <property type="evidence" value="ECO:0007669"/>
    <property type="project" value="InterPro"/>
</dbReference>
<dbReference type="Gene3D" id="1.10.287.950">
    <property type="entry name" value="Methyl-accepting chemotaxis protein"/>
    <property type="match status" value="1"/>
</dbReference>
<feature type="domain" description="PAC" evidence="5">
    <location>
        <begin position="205"/>
        <end position="257"/>
    </location>
</feature>
<dbReference type="PANTHER" id="PTHR24422:SF10">
    <property type="entry name" value="CHEMOTAXIS PROTEIN METHYLTRANSFERASE 2"/>
    <property type="match status" value="1"/>
</dbReference>
<dbReference type="AlphaFoldDB" id="A0A2B8BFT6"/>
<feature type="domain" description="Methyl-accepting transducer" evidence="3">
    <location>
        <begin position="382"/>
        <end position="571"/>
    </location>
</feature>
<evidence type="ECO:0000313" key="8">
    <source>
        <dbReference type="Proteomes" id="UP000225379"/>
    </source>
</evidence>
<dbReference type="InterPro" id="IPR001610">
    <property type="entry name" value="PAC"/>
</dbReference>
<dbReference type="GO" id="GO:0016301">
    <property type="term" value="F:kinase activity"/>
    <property type="evidence" value="ECO:0007669"/>
    <property type="project" value="UniProtKB-KW"/>
</dbReference>
<evidence type="ECO:0000259" key="5">
    <source>
        <dbReference type="PROSITE" id="PS50113"/>
    </source>
</evidence>
<dbReference type="GO" id="GO:0007165">
    <property type="term" value="P:signal transduction"/>
    <property type="evidence" value="ECO:0007669"/>
    <property type="project" value="UniProtKB-KW"/>
</dbReference>
<evidence type="ECO:0000313" key="7">
    <source>
        <dbReference type="EMBL" id="PGH56403.1"/>
    </source>
</evidence>
<dbReference type="Pfam" id="PF08448">
    <property type="entry name" value="PAS_4"/>
    <property type="match status" value="1"/>
</dbReference>
<dbReference type="SUPFAM" id="SSF58104">
    <property type="entry name" value="Methyl-accepting chemotaxis protein (MCP) signaling domain"/>
    <property type="match status" value="1"/>
</dbReference>
<dbReference type="Pfam" id="PF00015">
    <property type="entry name" value="MCPsignal"/>
    <property type="match status" value="1"/>
</dbReference>
<evidence type="ECO:0000259" key="4">
    <source>
        <dbReference type="PROSITE" id="PS50112"/>
    </source>
</evidence>
<gene>
    <name evidence="7" type="ORF">CRT60_15835</name>
</gene>
<evidence type="ECO:0000259" key="6">
    <source>
        <dbReference type="PROSITE" id="PS50192"/>
    </source>
</evidence>
<accession>A0A2B8BFT6</accession>
<name>A0A2B8BFT6_9PROT</name>
<dbReference type="RefSeq" id="WP_098737484.1">
    <property type="nucleotide sequence ID" value="NZ_PDKW01000041.1"/>
</dbReference>
<dbReference type="InterPro" id="IPR004089">
    <property type="entry name" value="MCPsignal_dom"/>
</dbReference>
<dbReference type="PROSITE" id="PS50112">
    <property type="entry name" value="PAS"/>
    <property type="match status" value="3"/>
</dbReference>
<feature type="domain" description="PAS" evidence="4">
    <location>
        <begin position="251"/>
        <end position="324"/>
    </location>
</feature>
<dbReference type="SMART" id="SM00091">
    <property type="entry name" value="PAS"/>
    <property type="match status" value="3"/>
</dbReference>
<dbReference type="InterPro" id="IPR000700">
    <property type="entry name" value="PAS-assoc_C"/>
</dbReference>
<dbReference type="PROSITE" id="PS50113">
    <property type="entry name" value="PAC"/>
    <property type="match status" value="3"/>
</dbReference>
<keyword evidence="8" id="KW-1185">Reference proteome</keyword>
<dbReference type="SMART" id="SM00086">
    <property type="entry name" value="PAC"/>
    <property type="match status" value="3"/>
</dbReference>
<dbReference type="InterPro" id="IPR050903">
    <property type="entry name" value="Bact_Chemotaxis_MeTrfase"/>
</dbReference>